<protein>
    <recommendedName>
        <fullName evidence="3">HK97 family phage prohead protease</fullName>
    </recommendedName>
</protein>
<dbReference type="AlphaFoldDB" id="A0A0B2BNN3"/>
<gene>
    <name evidence="1" type="ORF">CLV56_4008</name>
</gene>
<comment type="caution">
    <text evidence="1">The sequence shown here is derived from an EMBL/GenBank/DDBJ whole genome shotgun (WGS) entry which is preliminary data.</text>
</comment>
<evidence type="ECO:0000313" key="1">
    <source>
        <dbReference type="EMBL" id="PJJ48303.1"/>
    </source>
</evidence>
<sequence>MPEPITFEATEGAVALSVEPETRMLRGVLLPFNVVSRPARDTRTGKTGRFRFSRETTSVPENPSDVVLNYGHDRDALPSQVGVGKAFTITDDGILADFKIARTPEGDRVLALSDPETPVLKNFSAEMGGDFTPPDAEGVQDSLSSLLVGAAVVLRPAFEGAHITSVAASAADNREEGVMPEEKTTEDPASVAFSADQGTALTERVDGLEKTLEGLKEFKAPVTATPGLTVVEEPIYRFAGSEPAPSGFDFAEDLLHAANGDLAALERVKTFTAEHLTDGPQFVDTGDTSNVNPATYRPDMFLGQAPVPTSPLFDTFRKGGLSSVQPFFWSKLDRASTDAGVADHTEGTDPADGDVVTAAGATVTPAPVSGKVHVTREVGDQGGNPNVSGLVWNEFTRSFSIALETKTAALITAALGSITALASPAAGAAGNVAGLAVEAGLVGLQFDPEGTRFTKMFGHVDLYSLLATYENGDGEKRYPIINPSNRDGVSGGKYSFLDIAGYRMEPAHSLGATGVNEASILADPGAVHVWNSGLSRLDKLNESVEGWDIGAWGYFAGIVYDVTGLRKVVYALS</sequence>
<evidence type="ECO:0000313" key="2">
    <source>
        <dbReference type="Proteomes" id="UP000230842"/>
    </source>
</evidence>
<dbReference type="Proteomes" id="UP000230842">
    <property type="component" value="Unassembled WGS sequence"/>
</dbReference>
<dbReference type="EMBL" id="PGEZ01000003">
    <property type="protein sequence ID" value="PJJ48303.1"/>
    <property type="molecule type" value="Genomic_DNA"/>
</dbReference>
<proteinExistence type="predicted"/>
<accession>A0A0B2BNN3</accession>
<dbReference type="RefSeq" id="WP_039342012.1">
    <property type="nucleotide sequence ID" value="NZ_PGEZ01000003.1"/>
</dbReference>
<name>A0A0B2BNN3_9ACTN</name>
<keyword evidence="2" id="KW-1185">Reference proteome</keyword>
<evidence type="ECO:0008006" key="3">
    <source>
        <dbReference type="Google" id="ProtNLM"/>
    </source>
</evidence>
<dbReference type="OrthoDB" id="3268650at2"/>
<reference evidence="1 2" key="1">
    <citation type="submission" date="2017-11" db="EMBL/GenBank/DDBJ databases">
        <title>Genomic Encyclopedia of Archaeal and Bacterial Type Strains, Phase II (KMG-II): From Individual Species to Whole Genera.</title>
        <authorList>
            <person name="Goeker M."/>
        </authorList>
    </citation>
    <scope>NUCLEOTIDE SEQUENCE [LARGE SCALE GENOMIC DNA]</scope>
    <source>
        <strain evidence="1 2">DSM 27763</strain>
    </source>
</reference>
<organism evidence="1 2">
    <name type="scientific">Mumia flava</name>
    <dbReference type="NCBI Taxonomy" id="1348852"/>
    <lineage>
        <taxon>Bacteria</taxon>
        <taxon>Bacillati</taxon>
        <taxon>Actinomycetota</taxon>
        <taxon>Actinomycetes</taxon>
        <taxon>Propionibacteriales</taxon>
        <taxon>Nocardioidaceae</taxon>
        <taxon>Mumia</taxon>
    </lineage>
</organism>